<feature type="region of interest" description="Disordered" evidence="1">
    <location>
        <begin position="574"/>
        <end position="605"/>
    </location>
</feature>
<feature type="transmembrane region" description="Helical" evidence="2">
    <location>
        <begin position="325"/>
        <end position="351"/>
    </location>
</feature>
<sequence>MSLAADADSPGGLSKLDRARRDYRRLRRLLIALLIVACAGPLSLNLVDPDLWGHVRYGQDWIADGVLPRTASHTYTAEGYPWINHENLAELLFARGFATIGTPGMLIAKCLLGLAMLGMMWLAAQRQGVRPLATWALLLLVAHNLHAFFPMRPQLLSFLWCAAMLLIFDVAFAGWRNRRTDFVNVRRREDPSPIDWRALALLPPLMVVWANSHGGIVAGLAIGVTLLLGRAFELLVRCRRDALPDAAGLITVAILCLAATFATPYGVDLPRWLLHSLGTARPEITEWGPPLPGNPVFAPFVALVVLAIGTLLFTKRRRDPVQIAIMLLVGWQAVSHLRHIAFFALLCGFWLPPHLQSIAGRLRQQAAAGLPLATLTPRSRMIFSLALTLAIALQGGVVASRLLSLPVPRDHYPVDAIQWMADQETAGKLIVSFNWAQYAIAALAPDVRVSFDGRFRTCYPQAVIDRHFDFLLGDTWPRCRCAASGPIDPARTLEVDRPDYVLVDRRYDIAVGVMQAAAKPSAPDQSAPWTLLYQDAIAQVWGRSDWVNDPRSPQHVADEWRLVSDYCSPTAAPWPALPRDLGPLPSRATPGKVAAANPSNPQDAG</sequence>
<feature type="transmembrane region" description="Helical" evidence="2">
    <location>
        <begin position="248"/>
        <end position="267"/>
    </location>
</feature>
<dbReference type="EMBL" id="SJPH01000003">
    <property type="protein sequence ID" value="TWT46940.1"/>
    <property type="molecule type" value="Genomic_DNA"/>
</dbReference>
<proteinExistence type="predicted"/>
<keyword evidence="2" id="KW-0812">Transmembrane</keyword>
<comment type="caution">
    <text evidence="3">The sequence shown here is derived from an EMBL/GenBank/DDBJ whole genome shotgun (WGS) entry which is preliminary data.</text>
</comment>
<name>A0A5C5W891_9BACT</name>
<feature type="transmembrane region" description="Helical" evidence="2">
    <location>
        <begin position="155"/>
        <end position="173"/>
    </location>
</feature>
<feature type="transmembrane region" description="Helical" evidence="2">
    <location>
        <begin position="216"/>
        <end position="236"/>
    </location>
</feature>
<feature type="transmembrane region" description="Helical" evidence="2">
    <location>
        <begin position="29"/>
        <end position="47"/>
    </location>
</feature>
<evidence type="ECO:0000313" key="4">
    <source>
        <dbReference type="Proteomes" id="UP000318995"/>
    </source>
</evidence>
<gene>
    <name evidence="3" type="ORF">Pla111_20420</name>
</gene>
<feature type="transmembrane region" description="Helical" evidence="2">
    <location>
        <begin position="106"/>
        <end position="124"/>
    </location>
</feature>
<evidence type="ECO:0000256" key="2">
    <source>
        <dbReference type="SAM" id="Phobius"/>
    </source>
</evidence>
<organism evidence="3 4">
    <name type="scientific">Botrimarina hoheduenensis</name>
    <dbReference type="NCBI Taxonomy" id="2528000"/>
    <lineage>
        <taxon>Bacteria</taxon>
        <taxon>Pseudomonadati</taxon>
        <taxon>Planctomycetota</taxon>
        <taxon>Planctomycetia</taxon>
        <taxon>Pirellulales</taxon>
        <taxon>Lacipirellulaceae</taxon>
        <taxon>Botrimarina</taxon>
    </lineage>
</organism>
<feature type="transmembrane region" description="Helical" evidence="2">
    <location>
        <begin position="296"/>
        <end position="313"/>
    </location>
</feature>
<keyword evidence="4" id="KW-1185">Reference proteome</keyword>
<reference evidence="3 4" key="1">
    <citation type="submission" date="2019-02" db="EMBL/GenBank/DDBJ databases">
        <title>Deep-cultivation of Planctomycetes and their phenomic and genomic characterization uncovers novel biology.</title>
        <authorList>
            <person name="Wiegand S."/>
            <person name="Jogler M."/>
            <person name="Boedeker C."/>
            <person name="Pinto D."/>
            <person name="Vollmers J."/>
            <person name="Rivas-Marin E."/>
            <person name="Kohn T."/>
            <person name="Peeters S.H."/>
            <person name="Heuer A."/>
            <person name="Rast P."/>
            <person name="Oberbeckmann S."/>
            <person name="Bunk B."/>
            <person name="Jeske O."/>
            <person name="Meyerdierks A."/>
            <person name="Storesund J.E."/>
            <person name="Kallscheuer N."/>
            <person name="Luecker S."/>
            <person name="Lage O.M."/>
            <person name="Pohl T."/>
            <person name="Merkel B.J."/>
            <person name="Hornburger P."/>
            <person name="Mueller R.-W."/>
            <person name="Bruemmer F."/>
            <person name="Labrenz M."/>
            <person name="Spormann A.M."/>
            <person name="Op Den Camp H."/>
            <person name="Overmann J."/>
            <person name="Amann R."/>
            <person name="Jetten M.S.M."/>
            <person name="Mascher T."/>
            <person name="Medema M.H."/>
            <person name="Devos D.P."/>
            <person name="Kaster A.-K."/>
            <person name="Ovreas L."/>
            <person name="Rohde M."/>
            <person name="Galperin M.Y."/>
            <person name="Jogler C."/>
        </authorList>
    </citation>
    <scope>NUCLEOTIDE SEQUENCE [LARGE SCALE GENOMIC DNA]</scope>
    <source>
        <strain evidence="3 4">Pla111</strain>
    </source>
</reference>
<dbReference type="Proteomes" id="UP000318995">
    <property type="component" value="Unassembled WGS sequence"/>
</dbReference>
<protein>
    <recommendedName>
        <fullName evidence="5">Glycosyltransferase RgtA/B/C/D-like domain-containing protein</fullName>
    </recommendedName>
</protein>
<accession>A0A5C5W891</accession>
<evidence type="ECO:0000313" key="3">
    <source>
        <dbReference type="EMBL" id="TWT46940.1"/>
    </source>
</evidence>
<evidence type="ECO:0000256" key="1">
    <source>
        <dbReference type="SAM" id="MobiDB-lite"/>
    </source>
</evidence>
<dbReference type="AlphaFoldDB" id="A0A5C5W891"/>
<keyword evidence="2" id="KW-0472">Membrane</keyword>
<evidence type="ECO:0008006" key="5">
    <source>
        <dbReference type="Google" id="ProtNLM"/>
    </source>
</evidence>
<keyword evidence="2" id="KW-1133">Transmembrane helix</keyword>